<proteinExistence type="inferred from homology"/>
<accession>A0A5B9R9Q6</accession>
<geneLocation type="mitochondrion" evidence="7"/>
<dbReference type="EMBL" id="MK623260">
    <property type="protein sequence ID" value="QEG57168.1"/>
    <property type="molecule type" value="Genomic_DNA"/>
</dbReference>
<evidence type="ECO:0000256" key="6">
    <source>
        <dbReference type="ARBA" id="ARBA00035157"/>
    </source>
</evidence>
<sequence>MKLSNKASIHNISALLTGWRGGFSQTLNNKVENLKLQSTDLSLSPQSMNMQSLVNLGLVTPERLKNYILSKKTIKLESNTNYNVESKLNKNEKILKLSELLTGGAAPAEVINLKAMPNGNIGVHVMESDRIEGAECQYVPIGDSHMSLTLFKNYLNNSSLLKGGKNRKNPLIRHYLNLLTKFDFNLANSKYDFYQFKKSNKILFAMEKAADFLKLAFLAKGCLISRPTFNIVYTLNRLESISEGLNTNKYGNLMYSNKAKIIIHLFYYVKNNSKSVSASLTEGTDGKNISSVYNEKLSFLIDYLTKLFNTEVELNLVRLYQPYQDSSILVQHLNSESYNSKFIKLVSRLFRRINIYKKIKFSKGNINMPNGHAAYPSGISGVNIKLAGRPINEKIIPRLTVKRAQRGNFNRLNSKVIEKSMFTDKSRKGAFNFTVRLSHIFR</sequence>
<evidence type="ECO:0000256" key="4">
    <source>
        <dbReference type="ARBA" id="ARBA00023128"/>
    </source>
</evidence>
<evidence type="ECO:0000256" key="2">
    <source>
        <dbReference type="ARBA" id="ARBA00010761"/>
    </source>
</evidence>
<comment type="subcellular location">
    <subcellularLocation>
        <location evidence="1">Mitochondrion</location>
    </subcellularLocation>
</comment>
<dbReference type="GO" id="GO:0005840">
    <property type="term" value="C:ribosome"/>
    <property type="evidence" value="ECO:0007669"/>
    <property type="project" value="UniProtKB-KW"/>
</dbReference>
<dbReference type="AlphaFoldDB" id="A0A5B9R9Q6"/>
<keyword evidence="4 7" id="KW-0496">Mitochondrion</keyword>
<reference evidence="7" key="1">
    <citation type="submission" date="2019-03" db="EMBL/GenBank/DDBJ databases">
        <title>Evidence of extensive intraspecific noncoding reshuffling in a 169kb mitochondrial genome of basidiomycete fungus.</title>
        <authorList>
            <person name="Lee H.-H."/>
            <person name="Ke H.-M."/>
            <person name="Lin C.-Y.I."/>
            <person name="Lee T.J."/>
            <person name="Chung C.-L."/>
            <person name="Tsai I.J."/>
        </authorList>
    </citation>
    <scope>NUCLEOTIDE SEQUENCE</scope>
    <source>
        <strain evidence="7">FP133613</strain>
    </source>
</reference>
<dbReference type="GO" id="GO:0005739">
    <property type="term" value="C:mitochondrion"/>
    <property type="evidence" value="ECO:0007669"/>
    <property type="project" value="UniProtKB-SubCell"/>
</dbReference>
<dbReference type="Pfam" id="PF05316">
    <property type="entry name" value="VAR1"/>
    <property type="match status" value="1"/>
</dbReference>
<dbReference type="InterPro" id="IPR007980">
    <property type="entry name" value="Ribosomal_uS3m_fun"/>
</dbReference>
<keyword evidence="3 7" id="KW-0689">Ribosomal protein</keyword>
<evidence type="ECO:0000256" key="5">
    <source>
        <dbReference type="ARBA" id="ARBA00023274"/>
    </source>
</evidence>
<evidence type="ECO:0000256" key="1">
    <source>
        <dbReference type="ARBA" id="ARBA00004173"/>
    </source>
</evidence>
<gene>
    <name evidence="7" type="ORF">PSUO_000019</name>
</gene>
<protein>
    <recommendedName>
        <fullName evidence="6">Small ribosomal subunit protein uS3m</fullName>
    </recommendedName>
</protein>
<evidence type="ECO:0000256" key="3">
    <source>
        <dbReference type="ARBA" id="ARBA00022980"/>
    </source>
</evidence>
<dbReference type="GO" id="GO:0006412">
    <property type="term" value="P:translation"/>
    <property type="evidence" value="ECO:0007669"/>
    <property type="project" value="InterPro"/>
</dbReference>
<comment type="similarity">
    <text evidence="2">Belongs to the universal ribosomal protein uS3 family.</text>
</comment>
<dbReference type="GO" id="GO:0003735">
    <property type="term" value="F:structural constituent of ribosome"/>
    <property type="evidence" value="ECO:0007669"/>
    <property type="project" value="InterPro"/>
</dbReference>
<organism evidence="7">
    <name type="scientific">Coniferiporia sulphurascens</name>
    <name type="common">Laminated root rot fungus</name>
    <name type="synonym">Phellinidium sulphurascens</name>
    <dbReference type="NCBI Taxonomy" id="175648"/>
    <lineage>
        <taxon>Eukaryota</taxon>
        <taxon>Fungi</taxon>
        <taxon>Dikarya</taxon>
        <taxon>Basidiomycota</taxon>
        <taxon>Agaricomycotina</taxon>
        <taxon>Agaricomycetes</taxon>
        <taxon>Hymenochaetales</taxon>
        <taxon>Hymenochaetaceae</taxon>
        <taxon>Coniferiporia</taxon>
    </lineage>
</organism>
<evidence type="ECO:0000313" key="7">
    <source>
        <dbReference type="EMBL" id="QEG57168.1"/>
    </source>
</evidence>
<name>A0A5B9R9Q6_CONSH</name>
<keyword evidence="5" id="KW-0687">Ribonucleoprotein</keyword>
<dbReference type="GO" id="GO:1990904">
    <property type="term" value="C:ribonucleoprotein complex"/>
    <property type="evidence" value="ECO:0007669"/>
    <property type="project" value="UniProtKB-KW"/>
</dbReference>